<dbReference type="Pfam" id="PF00752">
    <property type="entry name" value="XPG_N"/>
    <property type="match status" value="1"/>
</dbReference>
<dbReference type="InterPro" id="IPR006085">
    <property type="entry name" value="XPG_DNA_repair_N"/>
</dbReference>
<organism evidence="6 7">
    <name type="scientific">Meristemomyces frigidus</name>
    <dbReference type="NCBI Taxonomy" id="1508187"/>
    <lineage>
        <taxon>Eukaryota</taxon>
        <taxon>Fungi</taxon>
        <taxon>Dikarya</taxon>
        <taxon>Ascomycota</taxon>
        <taxon>Pezizomycotina</taxon>
        <taxon>Dothideomycetes</taxon>
        <taxon>Dothideomycetidae</taxon>
        <taxon>Mycosphaerellales</taxon>
        <taxon>Teratosphaeriaceae</taxon>
        <taxon>Meristemomyces</taxon>
    </lineage>
</organism>
<protein>
    <recommendedName>
        <fullName evidence="8">XPG-I domain-containing protein</fullName>
    </recommendedName>
</protein>
<feature type="region of interest" description="Disordered" evidence="3">
    <location>
        <begin position="402"/>
        <end position="457"/>
    </location>
</feature>
<dbReference type="CDD" id="cd09870">
    <property type="entry name" value="PIN_YEN1"/>
    <property type="match status" value="1"/>
</dbReference>
<dbReference type="SUPFAM" id="SSF88723">
    <property type="entry name" value="PIN domain-like"/>
    <property type="match status" value="1"/>
</dbReference>
<dbReference type="InterPro" id="IPR029060">
    <property type="entry name" value="PIN-like_dom_sf"/>
</dbReference>
<dbReference type="InterPro" id="IPR041177">
    <property type="entry name" value="GEN1_C"/>
</dbReference>
<feature type="region of interest" description="Disordered" evidence="3">
    <location>
        <begin position="752"/>
        <end position="771"/>
    </location>
</feature>
<feature type="compositionally biased region" description="Polar residues" evidence="3">
    <location>
        <begin position="697"/>
        <end position="707"/>
    </location>
</feature>
<dbReference type="Proteomes" id="UP001310890">
    <property type="component" value="Unassembled WGS sequence"/>
</dbReference>
<dbReference type="InterPro" id="IPR037316">
    <property type="entry name" value="Yen1_H3TH"/>
</dbReference>
<dbReference type="PANTHER" id="PTHR11081:SF75">
    <property type="entry name" value="ENDONUCLEASE, PUTATIVE (AFU_ORTHOLOGUE AFUA_3G13260)-RELATED"/>
    <property type="match status" value="1"/>
</dbReference>
<dbReference type="Gene3D" id="3.40.50.1010">
    <property type="entry name" value="5'-nuclease"/>
    <property type="match status" value="2"/>
</dbReference>
<feature type="region of interest" description="Disordered" evidence="3">
    <location>
        <begin position="500"/>
        <end position="522"/>
    </location>
</feature>
<evidence type="ECO:0000313" key="7">
    <source>
        <dbReference type="Proteomes" id="UP001310890"/>
    </source>
</evidence>
<dbReference type="Gene3D" id="1.10.150.20">
    <property type="entry name" value="5' to 3' exonuclease, C-terminal subdomain"/>
    <property type="match status" value="1"/>
</dbReference>
<dbReference type="SMART" id="SM00484">
    <property type="entry name" value="XPGI"/>
    <property type="match status" value="1"/>
</dbReference>
<evidence type="ECO:0000259" key="4">
    <source>
        <dbReference type="SMART" id="SM00484"/>
    </source>
</evidence>
<feature type="region of interest" description="Disordered" evidence="3">
    <location>
        <begin position="644"/>
        <end position="714"/>
    </location>
</feature>
<dbReference type="PANTHER" id="PTHR11081">
    <property type="entry name" value="FLAP ENDONUCLEASE FAMILY MEMBER"/>
    <property type="match status" value="1"/>
</dbReference>
<feature type="compositionally biased region" description="Polar residues" evidence="3">
    <location>
        <begin position="662"/>
        <end position="673"/>
    </location>
</feature>
<dbReference type="Pfam" id="PF00867">
    <property type="entry name" value="XPG_I"/>
    <property type="match status" value="1"/>
</dbReference>
<evidence type="ECO:0000256" key="1">
    <source>
        <dbReference type="ARBA" id="ARBA00022722"/>
    </source>
</evidence>
<dbReference type="CDD" id="cd09906">
    <property type="entry name" value="H3TH_YEN1"/>
    <property type="match status" value="1"/>
</dbReference>
<dbReference type="Pfam" id="PF18380">
    <property type="entry name" value="GEN1_C"/>
    <property type="match status" value="1"/>
</dbReference>
<comment type="caution">
    <text evidence="6">The sequence shown here is derived from an EMBL/GenBank/DDBJ whole genome shotgun (WGS) entry which is preliminary data.</text>
</comment>
<dbReference type="GO" id="GO:0017108">
    <property type="term" value="F:5'-flap endonuclease activity"/>
    <property type="evidence" value="ECO:0007669"/>
    <property type="project" value="TreeGrafter"/>
</dbReference>
<feature type="region of interest" description="Disordered" evidence="3">
    <location>
        <begin position="796"/>
        <end position="816"/>
    </location>
</feature>
<dbReference type="AlphaFoldDB" id="A0AAN7TGM2"/>
<reference evidence="6" key="1">
    <citation type="submission" date="2023-08" db="EMBL/GenBank/DDBJ databases">
        <title>Black Yeasts Isolated from many extreme environments.</title>
        <authorList>
            <person name="Coleine C."/>
            <person name="Stajich J.E."/>
            <person name="Selbmann L."/>
        </authorList>
    </citation>
    <scope>NUCLEOTIDE SEQUENCE</scope>
    <source>
        <strain evidence="6">CCFEE 5401</strain>
    </source>
</reference>
<dbReference type="SUPFAM" id="SSF47807">
    <property type="entry name" value="5' to 3' exonuclease, C-terminal subdomain"/>
    <property type="match status" value="1"/>
</dbReference>
<proteinExistence type="predicted"/>
<dbReference type="InterPro" id="IPR006084">
    <property type="entry name" value="XPG/Rad2"/>
</dbReference>
<dbReference type="SMART" id="SM00485">
    <property type="entry name" value="XPGN"/>
    <property type="match status" value="1"/>
</dbReference>
<keyword evidence="1" id="KW-0540">Nuclease</keyword>
<evidence type="ECO:0000256" key="2">
    <source>
        <dbReference type="ARBA" id="ARBA00022801"/>
    </source>
</evidence>
<name>A0AAN7TGM2_9PEZI</name>
<evidence type="ECO:0000256" key="3">
    <source>
        <dbReference type="SAM" id="MobiDB-lite"/>
    </source>
</evidence>
<dbReference type="EMBL" id="JAVRRL010000048">
    <property type="protein sequence ID" value="KAK5110546.1"/>
    <property type="molecule type" value="Genomic_DNA"/>
</dbReference>
<dbReference type="PRINTS" id="PR00853">
    <property type="entry name" value="XPGRADSUPER"/>
</dbReference>
<keyword evidence="2" id="KW-0378">Hydrolase</keyword>
<feature type="domain" description="XPG-I" evidence="4">
    <location>
        <begin position="112"/>
        <end position="192"/>
    </location>
</feature>
<dbReference type="GO" id="GO:0008821">
    <property type="term" value="F:crossover junction DNA endonuclease activity"/>
    <property type="evidence" value="ECO:0007669"/>
    <property type="project" value="InterPro"/>
</dbReference>
<dbReference type="GO" id="GO:0006281">
    <property type="term" value="P:DNA repair"/>
    <property type="evidence" value="ECO:0007669"/>
    <property type="project" value="UniProtKB-ARBA"/>
</dbReference>
<dbReference type="InterPro" id="IPR006086">
    <property type="entry name" value="XPG-I_dom"/>
</dbReference>
<sequence length="1026" mass="112176">MGIHGLFRELGPAPRISLAKLASDHFTTTGQPLRLAIDIQIWLFQIQCGKGGSNPALRTFYYRLLRLLTLNIWPLFVFDGPNKPLFKRNKKVGGQGVKVATVPEFLAKQLLKEFGFPWHVAPGEAEAECALLQRERMVDAVMSEDVDTLMFGSGITLRNWTSENSTKSPTHVSVYREEETRERSRGVDRQGMILVALMSGGDYLPEGIPGCGPKVACDAARAGFGSELCRLRRSDAAGLREWKERLQYEIRTNESKHFSRKNGSFTMPEDFPNAEVLGYYTHPCVSTAEKVQRLKDSVKWDLPMDYAALRSFASDAFDWRNLGGAKKFIKNLAPALLVRELRRIGGENEKQTLDEEAQEEAEKALVKAIHGKRTHNTTDGELEFRISFVPASLVPIDLSLEDEDDDFMPAGGGLDSDVESESAGPPPSTAASVVDDDDEGGPTSPTKKRRQMKPFDPDQPEKLWILRSLLQVGCPLLVEEYEASLRDPKEFLKQRHQAKAVTAENNTHAAPAKKTGGKKNKVALSSNMPANALMVYAKVSKAGKEVPSKAGSKDRVVFGDNPSQGTSQRSLESENEDDYSVLKPASSFLVQPKPKPTKTANNRQQKTPPPSSAPQPGQASRFEDIHIIDLSTTPRPFARFTVSAKLPTQTASPAAALKRIARQQQAKEQLLSTRQQSPPRRKRQSAELSSPTPPSPARSQKSITHWYSPSPRKARAGPFPDYEIVDLVSSPPPALHSPDGLMRAARAQTPTPPNLRAKFVRSPSPSWAPGEGRMGLLDDVVTADCTADTFFSPGRLPDTVTKRRPRGPVRRSNTAPVGGEVLVDDELTPRALRGGESVVRLLGDGVGVQRQNVEDIGLEMLSPVRDHEDDGGGFLHYDGCNDGSGRAGSAIDDDHDHDHDLHSPLSFLTERPISFTKPCAPVLAPLEKVAAHITQSIPSTIQQTNPFLSATSALSALPPAQTHLNRPKKKAFLLRESLEGAWKEVDAEVLDLTGDPNKPATKGAGGRIAGKAWRASGVEVLDLTGV</sequence>
<feature type="domain" description="XPG N-terminal" evidence="5">
    <location>
        <begin position="1"/>
        <end position="112"/>
    </location>
</feature>
<dbReference type="InterPro" id="IPR036279">
    <property type="entry name" value="5-3_exonuclease_C_sf"/>
</dbReference>
<feature type="compositionally biased region" description="Polar residues" evidence="3">
    <location>
        <begin position="561"/>
        <end position="570"/>
    </location>
</feature>
<feature type="region of interest" description="Disordered" evidence="3">
    <location>
        <begin position="543"/>
        <end position="619"/>
    </location>
</feature>
<gene>
    <name evidence="6" type="ORF">LTR62_005738</name>
</gene>
<accession>A0AAN7TGM2</accession>
<evidence type="ECO:0000313" key="6">
    <source>
        <dbReference type="EMBL" id="KAK5110546.1"/>
    </source>
</evidence>
<dbReference type="FunFam" id="3.40.50.1010:FF:000037">
    <property type="entry name" value="Rad2-like endonuclease, putative (AFU_orthologue AFUA_3G13260)"/>
    <property type="match status" value="1"/>
</dbReference>
<feature type="compositionally biased region" description="Basic and acidic residues" evidence="3">
    <location>
        <begin position="543"/>
        <end position="557"/>
    </location>
</feature>
<evidence type="ECO:0000259" key="5">
    <source>
        <dbReference type="SMART" id="SM00485"/>
    </source>
</evidence>
<evidence type="ECO:0008006" key="8">
    <source>
        <dbReference type="Google" id="ProtNLM"/>
    </source>
</evidence>